<evidence type="ECO:0000256" key="7">
    <source>
        <dbReference type="ARBA" id="ARBA00022946"/>
    </source>
</evidence>
<dbReference type="PANTHER" id="PTHR46103">
    <property type="entry name" value="RRNA METHYLTRANSFERASE 1, MITOCHONDRIAL"/>
    <property type="match status" value="1"/>
</dbReference>
<keyword evidence="3" id="KW-0698">rRNA processing</keyword>
<dbReference type="InterPro" id="IPR001537">
    <property type="entry name" value="SpoU_MeTrfase"/>
</dbReference>
<proteinExistence type="inferred from homology"/>
<evidence type="ECO:0000256" key="9">
    <source>
        <dbReference type="ARBA" id="ARBA00034881"/>
    </source>
</evidence>
<dbReference type="AlphaFoldDB" id="A0AAF3EBP3"/>
<dbReference type="InterPro" id="IPR029026">
    <property type="entry name" value="tRNA_m1G_MTases_N"/>
</dbReference>
<dbReference type="Pfam" id="PF00588">
    <property type="entry name" value="SpoU_methylase"/>
    <property type="match status" value="1"/>
</dbReference>
<keyword evidence="5" id="KW-0808">Transferase</keyword>
<organism evidence="11 12">
    <name type="scientific">Mesorhabditis belari</name>
    <dbReference type="NCBI Taxonomy" id="2138241"/>
    <lineage>
        <taxon>Eukaryota</taxon>
        <taxon>Metazoa</taxon>
        <taxon>Ecdysozoa</taxon>
        <taxon>Nematoda</taxon>
        <taxon>Chromadorea</taxon>
        <taxon>Rhabditida</taxon>
        <taxon>Rhabditina</taxon>
        <taxon>Rhabditomorpha</taxon>
        <taxon>Rhabditoidea</taxon>
        <taxon>Rhabditidae</taxon>
        <taxon>Mesorhabditinae</taxon>
        <taxon>Mesorhabditis</taxon>
    </lineage>
</organism>
<evidence type="ECO:0000256" key="5">
    <source>
        <dbReference type="ARBA" id="ARBA00022679"/>
    </source>
</evidence>
<dbReference type="SUPFAM" id="SSF75217">
    <property type="entry name" value="alpha/beta knot"/>
    <property type="match status" value="1"/>
</dbReference>
<dbReference type="Gene3D" id="3.30.1330.30">
    <property type="match status" value="1"/>
</dbReference>
<comment type="similarity">
    <text evidence="2">Belongs to the class IV-like SAM-binding methyltransferase superfamily. RNA methyltransferase TrmH family.</text>
</comment>
<dbReference type="Gene3D" id="3.40.1280.10">
    <property type="match status" value="1"/>
</dbReference>
<sequence>MKRIFARGNNALIVRNYSDSEQFKYRPNLLHHRAKKTGKSVEEIIKNANRVPIPAMKGEPLFGVHSVIAALTAQRRKPHVLYMKESVRARAESNETLNRLLTLAEERKLPIRPLAHDQLDRITQFQLHNGVVLDCGPLTFAPLTDMVEVGFLVFLDRVLDPGNVGALARTIAFFGGSGIAYALDRGPHTITPSMSKASAGALEYLPVVTASTSSEFFEKCHSKGYFVVGTADPGSAIAKNRNVLDISDFKPPPRRPIVVVMGDEGTGISPEVSSRCDAFVSIGSPQIQNVPSLNVSVAAGVLLHHLWLSLKERLE</sequence>
<keyword evidence="8" id="KW-0496">Mitochondrion</keyword>
<protein>
    <recommendedName>
        <fullName evidence="9">rRNA methyltransferase 1, mitochondrial</fullName>
    </recommendedName>
</protein>
<dbReference type="GO" id="GO:0005739">
    <property type="term" value="C:mitochondrion"/>
    <property type="evidence" value="ECO:0007669"/>
    <property type="project" value="UniProtKB-SubCell"/>
</dbReference>
<evidence type="ECO:0000256" key="4">
    <source>
        <dbReference type="ARBA" id="ARBA00022603"/>
    </source>
</evidence>
<evidence type="ECO:0000256" key="2">
    <source>
        <dbReference type="ARBA" id="ARBA00007228"/>
    </source>
</evidence>
<evidence type="ECO:0000313" key="12">
    <source>
        <dbReference type="WBParaSite" id="MBELARI_LOCUS11370"/>
    </source>
</evidence>
<keyword evidence="6" id="KW-0949">S-adenosyl-L-methionine</keyword>
<dbReference type="PANTHER" id="PTHR46103:SF1">
    <property type="entry name" value="RRNA METHYLTRANSFERASE 1, MITOCHONDRIAL"/>
    <property type="match status" value="1"/>
</dbReference>
<dbReference type="InterPro" id="IPR013123">
    <property type="entry name" value="SpoU_subst-bd"/>
</dbReference>
<evidence type="ECO:0000256" key="3">
    <source>
        <dbReference type="ARBA" id="ARBA00022552"/>
    </source>
</evidence>
<evidence type="ECO:0000256" key="8">
    <source>
        <dbReference type="ARBA" id="ARBA00023128"/>
    </source>
</evidence>
<keyword evidence="11" id="KW-1185">Reference proteome</keyword>
<dbReference type="SMART" id="SM00967">
    <property type="entry name" value="SpoU_sub_bind"/>
    <property type="match status" value="1"/>
</dbReference>
<dbReference type="CDD" id="cd18105">
    <property type="entry name" value="SpoU-like_MRM1"/>
    <property type="match status" value="1"/>
</dbReference>
<keyword evidence="4" id="KW-0489">Methyltransferase</keyword>
<dbReference type="InterPro" id="IPR047182">
    <property type="entry name" value="MRM1"/>
</dbReference>
<keyword evidence="7" id="KW-0809">Transit peptide</keyword>
<reference evidence="12" key="1">
    <citation type="submission" date="2024-02" db="UniProtKB">
        <authorList>
            <consortium name="WormBaseParasite"/>
        </authorList>
    </citation>
    <scope>IDENTIFICATION</scope>
</reference>
<dbReference type="WBParaSite" id="MBELARI_LOCUS11370">
    <property type="protein sequence ID" value="MBELARI_LOCUS11370"/>
    <property type="gene ID" value="MBELARI_LOCUS11370"/>
</dbReference>
<feature type="domain" description="RNA 2-O ribose methyltransferase substrate binding" evidence="10">
    <location>
        <begin position="60"/>
        <end position="141"/>
    </location>
</feature>
<name>A0AAF3EBP3_9BILA</name>
<dbReference type="SUPFAM" id="SSF55315">
    <property type="entry name" value="L30e-like"/>
    <property type="match status" value="1"/>
</dbReference>
<evidence type="ECO:0000313" key="11">
    <source>
        <dbReference type="Proteomes" id="UP000887575"/>
    </source>
</evidence>
<comment type="subcellular location">
    <subcellularLocation>
        <location evidence="1">Mitochondrion</location>
    </subcellularLocation>
</comment>
<evidence type="ECO:0000256" key="6">
    <source>
        <dbReference type="ARBA" id="ARBA00022691"/>
    </source>
</evidence>
<evidence type="ECO:0000256" key="1">
    <source>
        <dbReference type="ARBA" id="ARBA00004173"/>
    </source>
</evidence>
<dbReference type="GO" id="GO:0003723">
    <property type="term" value="F:RNA binding"/>
    <property type="evidence" value="ECO:0007669"/>
    <property type="project" value="InterPro"/>
</dbReference>
<dbReference type="InterPro" id="IPR029064">
    <property type="entry name" value="Ribosomal_eL30-like_sf"/>
</dbReference>
<accession>A0AAF3EBP3</accession>
<evidence type="ECO:0000259" key="10">
    <source>
        <dbReference type="SMART" id="SM00967"/>
    </source>
</evidence>
<dbReference type="InterPro" id="IPR029028">
    <property type="entry name" value="Alpha/beta_knot_MTases"/>
</dbReference>
<dbReference type="Proteomes" id="UP000887575">
    <property type="component" value="Unassembled WGS sequence"/>
</dbReference>
<dbReference type="GO" id="GO:0016435">
    <property type="term" value="F:rRNA (guanine) methyltransferase activity"/>
    <property type="evidence" value="ECO:0007669"/>
    <property type="project" value="TreeGrafter"/>
</dbReference>
<dbReference type="Pfam" id="PF08032">
    <property type="entry name" value="SpoU_sub_bind"/>
    <property type="match status" value="1"/>
</dbReference>
<dbReference type="InterPro" id="IPR047261">
    <property type="entry name" value="MRM1_MeTrfase_dom"/>
</dbReference>